<dbReference type="RefSeq" id="WP_033125431.1">
    <property type="nucleotide sequence ID" value="NZ_JACLYY010000004.1"/>
</dbReference>
<evidence type="ECO:0000256" key="1">
    <source>
        <dbReference type="ARBA" id="ARBA00006738"/>
    </source>
</evidence>
<name>A0ABS2E7V4_9FIRM</name>
<evidence type="ECO:0000313" key="3">
    <source>
        <dbReference type="EMBL" id="MBM6737688.1"/>
    </source>
</evidence>
<organism evidence="3 4">
    <name type="scientific">Faecalicatena fissicatena</name>
    <dbReference type="NCBI Taxonomy" id="290055"/>
    <lineage>
        <taxon>Bacteria</taxon>
        <taxon>Bacillati</taxon>
        <taxon>Bacillota</taxon>
        <taxon>Clostridia</taxon>
        <taxon>Lachnospirales</taxon>
        <taxon>Lachnospiraceae</taxon>
        <taxon>Faecalicatena</taxon>
    </lineage>
</organism>
<gene>
    <name evidence="3" type="ORF">H7U36_06130</name>
</gene>
<dbReference type="SUPFAM" id="SSF52980">
    <property type="entry name" value="Restriction endonuclease-like"/>
    <property type="match status" value="1"/>
</dbReference>
<dbReference type="PANTHER" id="PTHR34039:SF1">
    <property type="entry name" value="UPF0102 PROTEIN YRAN"/>
    <property type="match status" value="1"/>
</dbReference>
<protein>
    <recommendedName>
        <fullName evidence="2">UPF0102 protein H7U36_06130</fullName>
    </recommendedName>
</protein>
<dbReference type="CDD" id="cd20736">
    <property type="entry name" value="PoNe_Nuclease"/>
    <property type="match status" value="1"/>
</dbReference>
<comment type="caution">
    <text evidence="3">The sequence shown here is derived from an EMBL/GenBank/DDBJ whole genome shotgun (WGS) entry which is preliminary data.</text>
</comment>
<evidence type="ECO:0000313" key="4">
    <source>
        <dbReference type="Proteomes" id="UP000716906"/>
    </source>
</evidence>
<dbReference type="InterPro" id="IPR011335">
    <property type="entry name" value="Restrct_endonuc-II-like"/>
</dbReference>
<sequence>MTGQISGQKQDNRRQTGAVYERKAGAYLERQGYEILQYNYRCRAGEIDIVARDGSFLVFCEVKYRKTAGKGWAVEAVTPGKQRTISRCALFYLMEHHLTGASCRFDVVGIDGASERITLIKGAFDYEE</sequence>
<dbReference type="NCBIfam" id="TIGR00252">
    <property type="entry name" value="YraN family protein"/>
    <property type="match status" value="1"/>
</dbReference>
<dbReference type="InterPro" id="IPR003509">
    <property type="entry name" value="UPF0102_YraN-like"/>
</dbReference>
<accession>A0ABS2E7V4</accession>
<proteinExistence type="inferred from homology"/>
<dbReference type="HAMAP" id="MF_00048">
    <property type="entry name" value="UPF0102"/>
    <property type="match status" value="1"/>
</dbReference>
<dbReference type="PANTHER" id="PTHR34039">
    <property type="entry name" value="UPF0102 PROTEIN YRAN"/>
    <property type="match status" value="1"/>
</dbReference>
<comment type="similarity">
    <text evidence="1 2">Belongs to the UPF0102 family.</text>
</comment>
<dbReference type="Proteomes" id="UP000716906">
    <property type="component" value="Unassembled WGS sequence"/>
</dbReference>
<dbReference type="Pfam" id="PF02021">
    <property type="entry name" value="UPF0102"/>
    <property type="match status" value="1"/>
</dbReference>
<dbReference type="EMBL" id="JACLYY010000004">
    <property type="protein sequence ID" value="MBM6737688.1"/>
    <property type="molecule type" value="Genomic_DNA"/>
</dbReference>
<dbReference type="NCBIfam" id="NF009150">
    <property type="entry name" value="PRK12497.1-3"/>
    <property type="match status" value="1"/>
</dbReference>
<dbReference type="InterPro" id="IPR011856">
    <property type="entry name" value="tRNA_endonuc-like_dom_sf"/>
</dbReference>
<evidence type="ECO:0000256" key="2">
    <source>
        <dbReference type="HAMAP-Rule" id="MF_00048"/>
    </source>
</evidence>
<dbReference type="Gene3D" id="3.40.1350.10">
    <property type="match status" value="1"/>
</dbReference>
<reference evidence="3 4" key="1">
    <citation type="journal article" date="2021" name="Sci. Rep.">
        <title>The distribution of antibiotic resistance genes in chicken gut microbiota commensals.</title>
        <authorList>
            <person name="Juricova H."/>
            <person name="Matiasovicova J."/>
            <person name="Kubasova T."/>
            <person name="Cejkova D."/>
            <person name="Rychlik I."/>
        </authorList>
    </citation>
    <scope>NUCLEOTIDE SEQUENCE [LARGE SCALE GENOMIC DNA]</scope>
    <source>
        <strain evidence="3 4">An773</strain>
    </source>
</reference>
<keyword evidence="4" id="KW-1185">Reference proteome</keyword>